<dbReference type="Gene3D" id="2.130.10.10">
    <property type="entry name" value="YVTN repeat-like/Quinoprotein amine dehydrogenase"/>
    <property type="match status" value="1"/>
</dbReference>
<comment type="caution">
    <text evidence="1">The sequence shown here is derived from an EMBL/GenBank/DDBJ whole genome shotgun (WGS) entry which is preliminary data.</text>
</comment>
<protein>
    <submittedName>
        <fullName evidence="1">Uncharacterized protein</fullName>
    </submittedName>
</protein>
<reference evidence="1 2" key="1">
    <citation type="submission" date="2017-01" db="EMBL/GenBank/DDBJ databases">
        <authorList>
            <person name="Mah S.A."/>
            <person name="Swanson W.J."/>
            <person name="Moy G.W."/>
            <person name="Vacquier V.D."/>
        </authorList>
    </citation>
    <scope>NUCLEOTIDE SEQUENCE [LARGE SCALE GENOMIC DNA]</scope>
    <source>
        <strain evidence="1 2">GSMNP</strain>
    </source>
</reference>
<evidence type="ECO:0000313" key="1">
    <source>
        <dbReference type="EMBL" id="OMJ17561.1"/>
    </source>
</evidence>
<evidence type="ECO:0000313" key="2">
    <source>
        <dbReference type="Proteomes" id="UP000187283"/>
    </source>
</evidence>
<dbReference type="EMBL" id="LSSN01002016">
    <property type="protein sequence ID" value="OMJ17561.1"/>
    <property type="molecule type" value="Genomic_DNA"/>
</dbReference>
<dbReference type="Proteomes" id="UP000187283">
    <property type="component" value="Unassembled WGS sequence"/>
</dbReference>
<proteinExistence type="predicted"/>
<dbReference type="STRING" id="133412.A0A1R1XSF6"/>
<dbReference type="AlphaFoldDB" id="A0A1R1XSF6"/>
<feature type="non-terminal residue" evidence="1">
    <location>
        <position position="175"/>
    </location>
</feature>
<name>A0A1R1XSF6_9FUNG</name>
<sequence length="175" mass="19640">MFSAVSDKNVAVETASTQNLIEGDTENIQLREIKKDYSLKITKTKFDLDGNNTPYYGRYIAISNKYGYTVVGKNKTLHLFFNRAAQDFLNSKPILRNEDPSESIAILEPKSSVELIIPENSIITHVSLMGSEDKILVCLSNKSIILFETSEIQKGNSNPLKSFTIENEIYDLAPN</sequence>
<gene>
    <name evidence="1" type="ORF">AYI70_g5898</name>
</gene>
<keyword evidence="2" id="KW-1185">Reference proteome</keyword>
<dbReference type="InterPro" id="IPR015943">
    <property type="entry name" value="WD40/YVTN_repeat-like_dom_sf"/>
</dbReference>
<accession>A0A1R1XSF6</accession>
<organism evidence="1 2">
    <name type="scientific">Smittium culicis</name>
    <dbReference type="NCBI Taxonomy" id="133412"/>
    <lineage>
        <taxon>Eukaryota</taxon>
        <taxon>Fungi</taxon>
        <taxon>Fungi incertae sedis</taxon>
        <taxon>Zoopagomycota</taxon>
        <taxon>Kickxellomycotina</taxon>
        <taxon>Harpellomycetes</taxon>
        <taxon>Harpellales</taxon>
        <taxon>Legeriomycetaceae</taxon>
        <taxon>Smittium</taxon>
    </lineage>
</organism>
<dbReference type="OrthoDB" id="248320at2759"/>